<dbReference type="RefSeq" id="WP_344326093.1">
    <property type="nucleotide sequence ID" value="NZ_BAAAPY010000003.1"/>
</dbReference>
<keyword evidence="1" id="KW-0472">Membrane</keyword>
<dbReference type="Proteomes" id="UP001501480">
    <property type="component" value="Unassembled WGS sequence"/>
</dbReference>
<organism evidence="2 3">
    <name type="scientific">Aeromicrobium halocynthiae</name>
    <dbReference type="NCBI Taxonomy" id="560557"/>
    <lineage>
        <taxon>Bacteria</taxon>
        <taxon>Bacillati</taxon>
        <taxon>Actinomycetota</taxon>
        <taxon>Actinomycetes</taxon>
        <taxon>Propionibacteriales</taxon>
        <taxon>Nocardioidaceae</taxon>
        <taxon>Aeromicrobium</taxon>
    </lineage>
</organism>
<protein>
    <submittedName>
        <fullName evidence="2">TIGR02206 family membrane protein</fullName>
    </submittedName>
</protein>
<feature type="transmembrane region" description="Helical" evidence="1">
    <location>
        <begin position="156"/>
        <end position="179"/>
    </location>
</feature>
<comment type="caution">
    <text evidence="2">The sequence shown here is derived from an EMBL/GenBank/DDBJ whole genome shotgun (WGS) entry which is preliminary data.</text>
</comment>
<dbReference type="InterPro" id="IPR011737">
    <property type="entry name" value="CHP02206_TP0381"/>
</dbReference>
<name>A0ABN2VWA3_9ACTN</name>
<evidence type="ECO:0000313" key="2">
    <source>
        <dbReference type="EMBL" id="GAA2075253.1"/>
    </source>
</evidence>
<keyword evidence="1" id="KW-0812">Transmembrane</keyword>
<evidence type="ECO:0000313" key="3">
    <source>
        <dbReference type="Proteomes" id="UP001501480"/>
    </source>
</evidence>
<feature type="transmembrane region" description="Helical" evidence="1">
    <location>
        <begin position="12"/>
        <end position="30"/>
    </location>
</feature>
<reference evidence="2 3" key="1">
    <citation type="journal article" date="2019" name="Int. J. Syst. Evol. Microbiol.">
        <title>The Global Catalogue of Microorganisms (GCM) 10K type strain sequencing project: providing services to taxonomists for standard genome sequencing and annotation.</title>
        <authorList>
            <consortium name="The Broad Institute Genomics Platform"/>
            <consortium name="The Broad Institute Genome Sequencing Center for Infectious Disease"/>
            <person name="Wu L."/>
            <person name="Ma J."/>
        </authorList>
    </citation>
    <scope>NUCLEOTIDE SEQUENCE [LARGE SCALE GENOMIC DNA]</scope>
    <source>
        <strain evidence="2 3">JCM 15749</strain>
    </source>
</reference>
<dbReference type="NCBIfam" id="TIGR02206">
    <property type="entry name" value="intg_mem_TP0381"/>
    <property type="match status" value="1"/>
</dbReference>
<feature type="transmembrane region" description="Helical" evidence="1">
    <location>
        <begin position="199"/>
        <end position="222"/>
    </location>
</feature>
<feature type="transmembrane region" description="Helical" evidence="1">
    <location>
        <begin position="42"/>
        <end position="61"/>
    </location>
</feature>
<dbReference type="Pfam" id="PF14808">
    <property type="entry name" value="TMEM164"/>
    <property type="match status" value="1"/>
</dbReference>
<evidence type="ECO:0000256" key="1">
    <source>
        <dbReference type="SAM" id="Phobius"/>
    </source>
</evidence>
<keyword evidence="3" id="KW-1185">Reference proteome</keyword>
<proteinExistence type="predicted"/>
<feature type="transmembrane region" description="Helical" evidence="1">
    <location>
        <begin position="126"/>
        <end position="144"/>
    </location>
</feature>
<sequence>MPERFEMFGGQHVTALLIFALGVPAAVWLGRRVRGTSAEQRVSRALAVAIVSVTVPLQLLQLMPAEWDLDTSLPFQLCDLAWMVAVHALWTRSRVSATIAYLWGITLTTQAMITPDLVTPFPEPRFVMFWATHILIVWAAIYLVPGLRIVPTWRTYGWAVGATGAWAVAAFTFNVVAGTNYGFLNAKPSQGSVLDLLPAWPWYVAVQVVVVAAAWALMVLPWQRAVEERRRGTGARGREG</sequence>
<keyword evidence="1" id="KW-1133">Transmembrane helix</keyword>
<gene>
    <name evidence="2" type="ORF">GCM10009821_12870</name>
</gene>
<accession>A0ABN2VWA3</accession>
<dbReference type="EMBL" id="BAAAPY010000003">
    <property type="protein sequence ID" value="GAA2075253.1"/>
    <property type="molecule type" value="Genomic_DNA"/>
</dbReference>